<name>A0ACA9RXT1_9GLOM</name>
<sequence length="63" mass="7479">MLDLEHLIKDKITKRIWHRDFLKQGLSQEIQRAALRELILLATFGHNLEKLKEIFGSDLRPLK</sequence>
<protein>
    <submittedName>
        <fullName evidence="1">6472_t:CDS:1</fullName>
    </submittedName>
</protein>
<dbReference type="EMBL" id="CAJVQC010076490">
    <property type="protein sequence ID" value="CAG8814733.1"/>
    <property type="molecule type" value="Genomic_DNA"/>
</dbReference>
<gene>
    <name evidence="1" type="ORF">RPERSI_LOCUS24060</name>
</gene>
<reference evidence="1" key="1">
    <citation type="submission" date="2021-06" db="EMBL/GenBank/DDBJ databases">
        <authorList>
            <person name="Kallberg Y."/>
            <person name="Tangrot J."/>
            <person name="Rosling A."/>
        </authorList>
    </citation>
    <scope>NUCLEOTIDE SEQUENCE</scope>
    <source>
        <strain evidence="1">MA461A</strain>
    </source>
</reference>
<organism evidence="1 2">
    <name type="scientific">Racocetra persica</name>
    <dbReference type="NCBI Taxonomy" id="160502"/>
    <lineage>
        <taxon>Eukaryota</taxon>
        <taxon>Fungi</taxon>
        <taxon>Fungi incertae sedis</taxon>
        <taxon>Mucoromycota</taxon>
        <taxon>Glomeromycotina</taxon>
        <taxon>Glomeromycetes</taxon>
        <taxon>Diversisporales</taxon>
        <taxon>Gigasporaceae</taxon>
        <taxon>Racocetra</taxon>
    </lineage>
</organism>
<evidence type="ECO:0000313" key="1">
    <source>
        <dbReference type="EMBL" id="CAG8814733.1"/>
    </source>
</evidence>
<keyword evidence="2" id="KW-1185">Reference proteome</keyword>
<dbReference type="Proteomes" id="UP000789920">
    <property type="component" value="Unassembled WGS sequence"/>
</dbReference>
<evidence type="ECO:0000313" key="2">
    <source>
        <dbReference type="Proteomes" id="UP000789920"/>
    </source>
</evidence>
<comment type="caution">
    <text evidence="1">The sequence shown here is derived from an EMBL/GenBank/DDBJ whole genome shotgun (WGS) entry which is preliminary data.</text>
</comment>
<feature type="non-terminal residue" evidence="1">
    <location>
        <position position="63"/>
    </location>
</feature>
<accession>A0ACA9RXT1</accession>
<proteinExistence type="predicted"/>